<evidence type="ECO:0008006" key="8">
    <source>
        <dbReference type="Google" id="ProtNLM"/>
    </source>
</evidence>
<dbReference type="InterPro" id="IPR037175">
    <property type="entry name" value="KFase_sf"/>
</dbReference>
<dbReference type="AlphaFoldDB" id="A0A815A005"/>
<comment type="caution">
    <text evidence="4">The sequence shown here is derived from an EMBL/GenBank/DDBJ whole genome shotgun (WGS) entry which is preliminary data.</text>
</comment>
<evidence type="ECO:0000313" key="5">
    <source>
        <dbReference type="EMBL" id="CAF3824938.1"/>
    </source>
</evidence>
<dbReference type="GO" id="GO:0004061">
    <property type="term" value="F:arylformamidase activity"/>
    <property type="evidence" value="ECO:0007669"/>
    <property type="project" value="InterPro"/>
</dbReference>
<sequence length="268" mass="30448">MKHFAALLLLSIEYSSCALYVDLTHTLSNKTSYFPTQTRFNFTEQTATWVNGNYFYASNTFQTSEHIGTHLDAPYHFSNTSWTIDQIPIERLISIDSLIIDVRKQCKQNKNYEITVEDIKQYEPINLNKYFIILFYTGWDVYYSNQSMYSGRISNDNSPDGLQFPGLSVKAADYLVKKYHQKLVGVGIDTLSIDAGQSKQFDVHQILLKNNIYGLENVASLGTVLKELSQPTAYFILHVLPIKIEKGTGAQCRIVAVIQDKISNGTVQ</sequence>
<protein>
    <recommendedName>
        <fullName evidence="8">Cyclase</fullName>
    </recommendedName>
</protein>
<evidence type="ECO:0000313" key="4">
    <source>
        <dbReference type="EMBL" id="CAF1248577.1"/>
    </source>
</evidence>
<accession>A0A815A005</accession>
<dbReference type="EMBL" id="CAJNOK010008276">
    <property type="protein sequence ID" value="CAF1059160.1"/>
    <property type="molecule type" value="Genomic_DNA"/>
</dbReference>
<evidence type="ECO:0000313" key="6">
    <source>
        <dbReference type="EMBL" id="CAF4016364.1"/>
    </source>
</evidence>
<comment type="similarity">
    <text evidence="1">Belongs to the Cyclase 1 superfamily.</text>
</comment>
<feature type="chain" id="PRO_5036411248" description="Cyclase" evidence="2">
    <location>
        <begin position="19"/>
        <end position="268"/>
    </location>
</feature>
<evidence type="ECO:0000313" key="7">
    <source>
        <dbReference type="Proteomes" id="UP000663829"/>
    </source>
</evidence>
<dbReference type="Proteomes" id="UP000663829">
    <property type="component" value="Unassembled WGS sequence"/>
</dbReference>
<organism evidence="4 7">
    <name type="scientific">Didymodactylos carnosus</name>
    <dbReference type="NCBI Taxonomy" id="1234261"/>
    <lineage>
        <taxon>Eukaryota</taxon>
        <taxon>Metazoa</taxon>
        <taxon>Spiralia</taxon>
        <taxon>Gnathifera</taxon>
        <taxon>Rotifera</taxon>
        <taxon>Eurotatoria</taxon>
        <taxon>Bdelloidea</taxon>
        <taxon>Philodinida</taxon>
        <taxon>Philodinidae</taxon>
        <taxon>Didymodactylos</taxon>
    </lineage>
</organism>
<proteinExistence type="inferred from homology"/>
<dbReference type="EMBL" id="CAJOBA010008291">
    <property type="protein sequence ID" value="CAF3824938.1"/>
    <property type="molecule type" value="Genomic_DNA"/>
</dbReference>
<dbReference type="OrthoDB" id="7108654at2759"/>
<dbReference type="Proteomes" id="UP000682733">
    <property type="component" value="Unassembled WGS sequence"/>
</dbReference>
<dbReference type="Pfam" id="PF04199">
    <property type="entry name" value="Cyclase"/>
    <property type="match status" value="1"/>
</dbReference>
<keyword evidence="7" id="KW-1185">Reference proteome</keyword>
<dbReference type="PANTHER" id="PTHR31118">
    <property type="entry name" value="CYCLASE-LIKE PROTEIN 2"/>
    <property type="match status" value="1"/>
</dbReference>
<dbReference type="Proteomes" id="UP000677228">
    <property type="component" value="Unassembled WGS sequence"/>
</dbReference>
<evidence type="ECO:0000313" key="3">
    <source>
        <dbReference type="EMBL" id="CAF1059160.1"/>
    </source>
</evidence>
<dbReference type="InterPro" id="IPR007325">
    <property type="entry name" value="KFase/CYL"/>
</dbReference>
<name>A0A815A005_9BILA</name>
<dbReference type="PANTHER" id="PTHR31118:SF12">
    <property type="entry name" value="CYCLASE-LIKE PROTEIN 2"/>
    <property type="match status" value="1"/>
</dbReference>
<dbReference type="Gene3D" id="3.50.30.50">
    <property type="entry name" value="Putative cyclase"/>
    <property type="match status" value="1"/>
</dbReference>
<dbReference type="GO" id="GO:0019441">
    <property type="term" value="P:L-tryptophan catabolic process to kynurenine"/>
    <property type="evidence" value="ECO:0007669"/>
    <property type="project" value="InterPro"/>
</dbReference>
<reference evidence="4" key="1">
    <citation type="submission" date="2021-02" db="EMBL/GenBank/DDBJ databases">
        <authorList>
            <person name="Nowell W R."/>
        </authorList>
    </citation>
    <scope>NUCLEOTIDE SEQUENCE</scope>
</reference>
<evidence type="ECO:0000256" key="1">
    <source>
        <dbReference type="ARBA" id="ARBA00007865"/>
    </source>
</evidence>
<feature type="signal peptide" evidence="2">
    <location>
        <begin position="1"/>
        <end position="18"/>
    </location>
</feature>
<keyword evidence="2" id="KW-0732">Signal</keyword>
<dbReference type="EMBL" id="CAJNOQ010010318">
    <property type="protein sequence ID" value="CAF1248577.1"/>
    <property type="molecule type" value="Genomic_DNA"/>
</dbReference>
<evidence type="ECO:0000256" key="2">
    <source>
        <dbReference type="SAM" id="SignalP"/>
    </source>
</evidence>
<dbReference type="EMBL" id="CAJOBC010013531">
    <property type="protein sequence ID" value="CAF4016364.1"/>
    <property type="molecule type" value="Genomic_DNA"/>
</dbReference>
<dbReference type="Proteomes" id="UP000681722">
    <property type="component" value="Unassembled WGS sequence"/>
</dbReference>
<gene>
    <name evidence="4" type="ORF">GPM918_LOCUS26017</name>
    <name evidence="3" type="ORF">OVA965_LOCUS17322</name>
    <name evidence="6" type="ORF">SRO942_LOCUS26098</name>
    <name evidence="5" type="ORF">TMI583_LOCUS17333</name>
</gene>
<dbReference type="SUPFAM" id="SSF102198">
    <property type="entry name" value="Putative cyclase"/>
    <property type="match status" value="1"/>
</dbReference>